<feature type="domain" description="EGF-like" evidence="1">
    <location>
        <begin position="10"/>
        <end position="37"/>
    </location>
</feature>
<comment type="caution">
    <text evidence="2">The sequence shown here is derived from an EMBL/GenBank/DDBJ whole genome shotgun (WGS) entry which is preliminary data.</text>
</comment>
<dbReference type="PANTHER" id="PTHR39069">
    <property type="entry name" value="ECDYSONE-INDUCIBLE GENE E1, ISOFORM A"/>
    <property type="match status" value="1"/>
</dbReference>
<evidence type="ECO:0000259" key="1">
    <source>
        <dbReference type="SMART" id="SM00181"/>
    </source>
</evidence>
<keyword evidence="3" id="KW-1185">Reference proteome</keyword>
<evidence type="ECO:0000313" key="3">
    <source>
        <dbReference type="Proteomes" id="UP000826195"/>
    </source>
</evidence>
<evidence type="ECO:0000313" key="2">
    <source>
        <dbReference type="EMBL" id="KAH0535766.1"/>
    </source>
</evidence>
<dbReference type="SMART" id="SM00181">
    <property type="entry name" value="EGF"/>
    <property type="match status" value="9"/>
</dbReference>
<feature type="domain" description="EGF-like" evidence="1">
    <location>
        <begin position="468"/>
        <end position="502"/>
    </location>
</feature>
<feature type="domain" description="EGF-like" evidence="1">
    <location>
        <begin position="384"/>
        <end position="418"/>
    </location>
</feature>
<feature type="domain" description="EGF-like" evidence="1">
    <location>
        <begin position="86"/>
        <end position="119"/>
    </location>
</feature>
<reference evidence="2 3" key="1">
    <citation type="journal article" date="2021" name="J. Hered.">
        <title>A chromosome-level genome assembly of the parasitoid wasp, Cotesia glomerata (Hymenoptera: Braconidae).</title>
        <authorList>
            <person name="Pinto B.J."/>
            <person name="Weis J.J."/>
            <person name="Gamble T."/>
            <person name="Ode P.J."/>
            <person name="Paul R."/>
            <person name="Zaspel J.M."/>
        </authorList>
    </citation>
    <scope>NUCLEOTIDE SEQUENCE [LARGE SCALE GENOMIC DNA]</scope>
    <source>
        <strain evidence="2">CgM1</strain>
    </source>
</reference>
<feature type="domain" description="EGF-like" evidence="1">
    <location>
        <begin position="342"/>
        <end position="378"/>
    </location>
</feature>
<gene>
    <name evidence="2" type="ORF">KQX54_019043</name>
</gene>
<dbReference type="Proteomes" id="UP000826195">
    <property type="component" value="Unassembled WGS sequence"/>
</dbReference>
<feature type="domain" description="EGF-like" evidence="1">
    <location>
        <begin position="543"/>
        <end position="585"/>
    </location>
</feature>
<dbReference type="PANTHER" id="PTHR39069:SF8">
    <property type="entry name" value="FI17111P1"/>
    <property type="match status" value="1"/>
</dbReference>
<protein>
    <recommendedName>
        <fullName evidence="1">EGF-like domain-containing protein</fullName>
    </recommendedName>
</protein>
<organism evidence="2 3">
    <name type="scientific">Cotesia glomerata</name>
    <name type="common">Lepidopteran parasitic wasp</name>
    <name type="synonym">Apanteles glomeratus</name>
    <dbReference type="NCBI Taxonomy" id="32391"/>
    <lineage>
        <taxon>Eukaryota</taxon>
        <taxon>Metazoa</taxon>
        <taxon>Ecdysozoa</taxon>
        <taxon>Arthropoda</taxon>
        <taxon>Hexapoda</taxon>
        <taxon>Insecta</taxon>
        <taxon>Pterygota</taxon>
        <taxon>Neoptera</taxon>
        <taxon>Endopterygota</taxon>
        <taxon>Hymenoptera</taxon>
        <taxon>Apocrita</taxon>
        <taxon>Ichneumonoidea</taxon>
        <taxon>Braconidae</taxon>
        <taxon>Microgastrinae</taxon>
        <taxon>Cotesia</taxon>
    </lineage>
</organism>
<feature type="domain" description="EGF-like" evidence="1">
    <location>
        <begin position="44"/>
        <end position="80"/>
    </location>
</feature>
<dbReference type="EMBL" id="JAHXZJ010002982">
    <property type="protein sequence ID" value="KAH0535766.1"/>
    <property type="molecule type" value="Genomic_DNA"/>
</dbReference>
<sequence>MDGFCWSKDDCSTKESICVNNTCSCENGMVFYNNKCVKVFINMPCLKHSECSSYLPFSKCSPSYECSCDTYYSDHIGRCVPDPVSFCTPYYPCKLENSTCNKLVCECKPGFVYRQNACIPISLKDSCIDDYNCHPIPNAICSIDKKCECAENHELKNKSSCIPMLGGNCKEDSDCIIVNSMCSNSLCQCKPNFANLRENECMLVGLGMNCIYDEDCRGLINSKCSDKNTCECIANSVKLNSTMCFPLYSTHRQPNCLNNNSCRSNDGSEDYKNKYKPKHYAMISNTTCAPVLSQYCRPLEQCATINSECIDGKCQCEAGYVNYFNKICVSNAELIAGNFGISCKNDYYCIDFKYGECSHEKKCTCRSNYVALGDDQCIALIGEYCESDSECISYNTVCVDHKCKCPEKFIMQSKYQCDRISLGKTCKQDHDCQIAINNSLCSEDKVCVCTKNHYTLSSFECVPYLNEKCTTDDDCQPNFSACIDNYCQCTLLYRSVSFNRCELFGSLFNCKENLDCGDTWHNICSKDKKCICNNNNTYIDKSTCSPLLGGYCWVDHQCVVPNSICFDFHCKCRDDFRPVSSNMCMPVKT</sequence>
<dbReference type="InterPro" id="IPR000742">
    <property type="entry name" value="EGF"/>
</dbReference>
<feature type="domain" description="EGF-like" evidence="1">
    <location>
        <begin position="126"/>
        <end position="162"/>
    </location>
</feature>
<accession>A0AAV7HVL2</accession>
<name>A0AAV7HVL2_COTGL</name>
<proteinExistence type="predicted"/>
<feature type="domain" description="EGF-like" evidence="1">
    <location>
        <begin position="287"/>
        <end position="329"/>
    </location>
</feature>
<dbReference type="AlphaFoldDB" id="A0AAV7HVL2"/>